<dbReference type="SUPFAM" id="SSF50494">
    <property type="entry name" value="Trypsin-like serine proteases"/>
    <property type="match status" value="1"/>
</dbReference>
<comment type="caution">
    <text evidence="2">The sequence shown here is derived from an EMBL/GenBank/DDBJ whole genome shotgun (WGS) entry which is preliminary data.</text>
</comment>
<reference evidence="2 3" key="1">
    <citation type="journal article" date="2023" name="Plant">
        <title>Draft Genome Sequence Resource of CBPPT1, a 'Candidatus Phytoplasma trifolii'-Related Strain Associated with Potato Purple Top Disease in the Columbia Basin, U.S.A.</title>
        <authorList>
            <person name="Wei W."/>
            <person name="Shao J."/>
            <person name="Bottner-Parker K.D."/>
            <person name="Zhao Y."/>
        </authorList>
    </citation>
    <scope>NUCLEOTIDE SEQUENCE [LARGE SCALE GENOMIC DNA]</scope>
    <source>
        <strain evidence="2 3">CBPPT1</strain>
    </source>
</reference>
<keyword evidence="1" id="KW-1133">Transmembrane helix</keyword>
<evidence type="ECO:0000256" key="1">
    <source>
        <dbReference type="SAM" id="Phobius"/>
    </source>
</evidence>
<dbReference type="RefSeq" id="WP_273585135.1">
    <property type="nucleotide sequence ID" value="NZ_JANHJP010000002.1"/>
</dbReference>
<evidence type="ECO:0000313" key="2">
    <source>
        <dbReference type="EMBL" id="MDC9031910.1"/>
    </source>
</evidence>
<gene>
    <name evidence="2" type="ORF">M8044_000129</name>
</gene>
<evidence type="ECO:0000313" key="3">
    <source>
        <dbReference type="Proteomes" id="UP001221763"/>
    </source>
</evidence>
<dbReference type="Proteomes" id="UP001221763">
    <property type="component" value="Unassembled WGS sequence"/>
</dbReference>
<dbReference type="EMBL" id="JANHJP010000002">
    <property type="protein sequence ID" value="MDC9031910.1"/>
    <property type="molecule type" value="Genomic_DNA"/>
</dbReference>
<dbReference type="PRINTS" id="PR00834">
    <property type="entry name" value="PROTEASES2C"/>
</dbReference>
<dbReference type="InterPro" id="IPR001940">
    <property type="entry name" value="Peptidase_S1C"/>
</dbReference>
<protein>
    <submittedName>
        <fullName evidence="2">Trypsin-like peptidase domain-containing protein</fullName>
    </submittedName>
</protein>
<keyword evidence="3" id="KW-1185">Reference proteome</keyword>
<feature type="transmembrane region" description="Helical" evidence="1">
    <location>
        <begin position="7"/>
        <end position="30"/>
    </location>
</feature>
<proteinExistence type="predicted"/>
<keyword evidence="1" id="KW-0812">Transmembrane</keyword>
<sequence>MKKINNIYLFFIKNIKLSLLSFFIILLFYYKYLFNQNQIIQNDYKKNQITLQITDKDLKEKNKILEEVQKKIQNIFDVSQEKPSFVIKPHKFNKGDIVYAFTLNTLSNIKPFQEGIISANYNLTDTDYLPISIKGKNNKIFFNTKGEFIGISLPHQDPNAEINHIITSNSIFYFTQCKKIQDELKSSTNKNVNTPNKYYFFIEFDENIQKNKYKIFLNQEGFFLGLYNLENPQTSVNYILEYLLFTYCKQQIENKILNTKTSEILDETNNPINKHILNLNKITFLIKVNSSLNNIFLNAGSGFIFFAEEIKQKNNDIIYNYYVLTNRHVLQIIMKNPSIQIELLNIYFHSKGELLGFINNNDSYDDIAILTFQDKDPNKFQEIQTIIKKVLPPKKINVVQGETVYSMGSQMSHIQAQKLTFDDLKNYFSKMDSSSNEKSYLEFNLLKKGNIVYFNEKEIAFDIQIDNGNSGGPVFNIDGEIIGMNKSVLTDANDVPDKISQCINIEHIKQICNKIIKLHKKNPITKFFQISSENFDYLKNELNSFLPFSETKILPGQTKNNITISIQELLNYFKNTNTKSISSHLIKEEKDIKLNIKLIIIFHKQEEIFYLNPKEEKIKIIYNENKNEIIFQKKNQKNLSEFKFYNINNIRFHNSQEPFLSLELTYPHKTNNENNIINQKHNVMNLQKIKNSLIIWKKNEIISGNGIIFQKKALSHDRFLYFVLSTYTHYNNKFISIIESIKNIFSNEVEITTFYDENYKKEKGEIKSFLFDNNNLLLLNFESSNHYDIVPTRDVQNLNLGEEVFFLINNNNDYFPQMFKGVVSYKTQDFFLCDSVFNLNQKNKTANPKLNFLYFDNEGHFIGVNKDIKETNLDDDVLINFNKVSLFKNIDIVNLLQKGKLKESFSLIFSCTFIIITIFLFIHLVDLFNKLKLNYS</sequence>
<dbReference type="InterPro" id="IPR009003">
    <property type="entry name" value="Peptidase_S1_PA"/>
</dbReference>
<feature type="transmembrane region" description="Helical" evidence="1">
    <location>
        <begin position="905"/>
        <end position="928"/>
    </location>
</feature>
<keyword evidence="1" id="KW-0472">Membrane</keyword>
<name>A0ABT5L8C1_9MOLU</name>
<dbReference type="Gene3D" id="2.40.10.120">
    <property type="match status" value="1"/>
</dbReference>
<dbReference type="PANTHER" id="PTHR43019">
    <property type="entry name" value="SERINE ENDOPROTEASE DEGS"/>
    <property type="match status" value="1"/>
</dbReference>
<organism evidence="2 3">
    <name type="scientific">Columbia Basin potato purple top phytoplasma</name>
    <dbReference type="NCBI Taxonomy" id="307134"/>
    <lineage>
        <taxon>Bacteria</taxon>
        <taxon>Bacillati</taxon>
        <taxon>Mycoplasmatota</taxon>
        <taxon>Mollicutes</taxon>
        <taxon>Acholeplasmatales</taxon>
        <taxon>Acholeplasmataceae</taxon>
        <taxon>Candidatus Phytoplasma</taxon>
        <taxon>16SrVI (Clover proliferation group)</taxon>
    </lineage>
</organism>
<dbReference type="Pfam" id="PF13365">
    <property type="entry name" value="Trypsin_2"/>
    <property type="match status" value="1"/>
</dbReference>
<dbReference type="PANTHER" id="PTHR43019:SF23">
    <property type="entry name" value="PROTEASE DO-LIKE 5, CHLOROPLASTIC"/>
    <property type="match status" value="1"/>
</dbReference>
<accession>A0ABT5L8C1</accession>